<evidence type="ECO:0000313" key="2">
    <source>
        <dbReference type="Proteomes" id="UP001497644"/>
    </source>
</evidence>
<keyword evidence="2" id="KW-1185">Reference proteome</keyword>
<dbReference type="AlphaFoldDB" id="A0AAV2NJ77"/>
<proteinExistence type="predicted"/>
<dbReference type="Proteomes" id="UP001497644">
    <property type="component" value="Chromosome 2"/>
</dbReference>
<accession>A0AAV2NJ77</accession>
<protein>
    <submittedName>
        <fullName evidence="1">Uncharacterized protein</fullName>
    </submittedName>
</protein>
<gene>
    <name evidence="1" type="ORF">LPLAT_LOCUS5978</name>
</gene>
<sequence>MPEGTPLPRPFDPLRPSPFVFRPAVKVPNRTFAKITRCQISSQTPSSTQPAGNYGLLNDRRYRAKGGISSVSP</sequence>
<name>A0AAV2NJ77_9HYME</name>
<evidence type="ECO:0000313" key="1">
    <source>
        <dbReference type="EMBL" id="CAL1679864.1"/>
    </source>
</evidence>
<organism evidence="1 2">
    <name type="scientific">Lasius platythorax</name>
    <dbReference type="NCBI Taxonomy" id="488582"/>
    <lineage>
        <taxon>Eukaryota</taxon>
        <taxon>Metazoa</taxon>
        <taxon>Ecdysozoa</taxon>
        <taxon>Arthropoda</taxon>
        <taxon>Hexapoda</taxon>
        <taxon>Insecta</taxon>
        <taxon>Pterygota</taxon>
        <taxon>Neoptera</taxon>
        <taxon>Endopterygota</taxon>
        <taxon>Hymenoptera</taxon>
        <taxon>Apocrita</taxon>
        <taxon>Aculeata</taxon>
        <taxon>Formicoidea</taxon>
        <taxon>Formicidae</taxon>
        <taxon>Formicinae</taxon>
        <taxon>Lasius</taxon>
        <taxon>Lasius</taxon>
    </lineage>
</organism>
<dbReference type="EMBL" id="OZ034825">
    <property type="protein sequence ID" value="CAL1679864.1"/>
    <property type="molecule type" value="Genomic_DNA"/>
</dbReference>
<reference evidence="1" key="1">
    <citation type="submission" date="2024-04" db="EMBL/GenBank/DDBJ databases">
        <authorList>
            <consortium name="Molecular Ecology Group"/>
        </authorList>
    </citation>
    <scope>NUCLEOTIDE SEQUENCE</scope>
</reference>